<evidence type="ECO:0000256" key="2">
    <source>
        <dbReference type="ARBA" id="ARBA00022679"/>
    </source>
</evidence>
<evidence type="ECO:0000256" key="1">
    <source>
        <dbReference type="ARBA" id="ARBA00008694"/>
    </source>
</evidence>
<dbReference type="PANTHER" id="PTHR10545:SF29">
    <property type="entry name" value="GH14572P-RELATED"/>
    <property type="match status" value="1"/>
</dbReference>
<feature type="domain" description="N-acetyltransferase" evidence="4">
    <location>
        <begin position="10"/>
        <end position="164"/>
    </location>
</feature>
<evidence type="ECO:0000259" key="4">
    <source>
        <dbReference type="PROSITE" id="PS51186"/>
    </source>
</evidence>
<comment type="similarity">
    <text evidence="1">Belongs to the acetyltransferase family.</text>
</comment>
<dbReference type="Pfam" id="PF00583">
    <property type="entry name" value="Acetyltransf_1"/>
    <property type="match status" value="1"/>
</dbReference>
<dbReference type="Gene3D" id="3.40.630.30">
    <property type="match status" value="1"/>
</dbReference>
<evidence type="ECO:0000313" key="6">
    <source>
        <dbReference type="Proteomes" id="UP000823941"/>
    </source>
</evidence>
<dbReference type="PROSITE" id="PS51186">
    <property type="entry name" value="GNAT"/>
    <property type="match status" value="1"/>
</dbReference>
<evidence type="ECO:0000313" key="5">
    <source>
        <dbReference type="EMBL" id="KAG7295902.1"/>
    </source>
</evidence>
<dbReference type="EMBL" id="JAHIBW010000029">
    <property type="protein sequence ID" value="KAG7295902.1"/>
    <property type="molecule type" value="Genomic_DNA"/>
</dbReference>
<dbReference type="InterPro" id="IPR000182">
    <property type="entry name" value="GNAT_dom"/>
</dbReference>
<keyword evidence="6" id="KW-1185">Reference proteome</keyword>
<accession>A0ABQ7PSE9</accession>
<dbReference type="CDD" id="cd04301">
    <property type="entry name" value="NAT_SF"/>
    <property type="match status" value="1"/>
</dbReference>
<dbReference type="PANTHER" id="PTHR10545">
    <property type="entry name" value="DIAMINE N-ACETYLTRANSFERASE"/>
    <property type="match status" value="1"/>
</dbReference>
<dbReference type="SUPFAM" id="SSF55729">
    <property type="entry name" value="Acyl-CoA N-acyltransferases (Nat)"/>
    <property type="match status" value="1"/>
</dbReference>
<evidence type="ECO:0000256" key="3">
    <source>
        <dbReference type="ARBA" id="ARBA00023315"/>
    </source>
</evidence>
<reference evidence="5 6" key="1">
    <citation type="submission" date="2021-06" db="EMBL/GenBank/DDBJ databases">
        <title>A haploid diamondback moth (Plutella xylostella L.) genome assembly resolves 31 chromosomes and identifies a diamide resistance mutation.</title>
        <authorList>
            <person name="Ward C.M."/>
            <person name="Perry K.D."/>
            <person name="Baker G."/>
            <person name="Powis K."/>
            <person name="Heckel D.G."/>
            <person name="Baxter S.W."/>
        </authorList>
    </citation>
    <scope>NUCLEOTIDE SEQUENCE [LARGE SCALE GENOMIC DNA]</scope>
    <source>
        <strain evidence="5 6">LV</strain>
        <tissue evidence="5">Single pupa</tissue>
    </source>
</reference>
<name>A0ABQ7PSE9_PLUXY</name>
<organism evidence="5 6">
    <name type="scientific">Plutella xylostella</name>
    <name type="common">Diamondback moth</name>
    <name type="synonym">Plutella maculipennis</name>
    <dbReference type="NCBI Taxonomy" id="51655"/>
    <lineage>
        <taxon>Eukaryota</taxon>
        <taxon>Metazoa</taxon>
        <taxon>Ecdysozoa</taxon>
        <taxon>Arthropoda</taxon>
        <taxon>Hexapoda</taxon>
        <taxon>Insecta</taxon>
        <taxon>Pterygota</taxon>
        <taxon>Neoptera</taxon>
        <taxon>Endopterygota</taxon>
        <taxon>Lepidoptera</taxon>
        <taxon>Glossata</taxon>
        <taxon>Ditrysia</taxon>
        <taxon>Yponomeutoidea</taxon>
        <taxon>Plutellidae</taxon>
        <taxon>Plutella</taxon>
    </lineage>
</organism>
<dbReference type="Proteomes" id="UP000823941">
    <property type="component" value="Chromosome 29"/>
</dbReference>
<proteinExistence type="inferred from homology"/>
<dbReference type="InterPro" id="IPR051016">
    <property type="entry name" value="Diverse_Substrate_AcTransf"/>
</dbReference>
<keyword evidence="3" id="KW-0012">Acyltransferase</keyword>
<keyword evidence="2" id="KW-0808">Transferase</keyword>
<comment type="caution">
    <text evidence="5">The sequence shown here is derived from an EMBL/GenBank/DDBJ whole genome shotgun (WGS) entry which is preliminary data.</text>
</comment>
<dbReference type="InterPro" id="IPR016181">
    <property type="entry name" value="Acyl_CoA_acyltransferase"/>
</dbReference>
<protein>
    <recommendedName>
        <fullName evidence="4">N-acetyltransferase domain-containing protein</fullName>
    </recommendedName>
</protein>
<sequence>MSSKYSEEEVKIRPAKKEDIKIVYQMIKDLAIFHDMPHKVRMSCEELERDGFDCQPPLFHCLVAERQTAGTPLIGHAVYVPFYSAWQGRTMLMDELYVKPEERGRGVGERLFRAVVQEVERLNCHRMTFLVEKDNSARSFYQRHGAEDLSDIEGWHYFVIKNEHIRKINGDQ</sequence>
<gene>
    <name evidence="5" type="ORF">JYU34_020987</name>
</gene>